<keyword evidence="7" id="KW-1185">Reference proteome</keyword>
<reference evidence="6" key="1">
    <citation type="submission" date="2022-07" db="EMBL/GenBank/DDBJ databases">
        <title>Genome analysis of Parmales, a sister group of diatoms, reveals the evolutionary specialization of diatoms from phago-mixotrophs to photoautotrophs.</title>
        <authorList>
            <person name="Ban H."/>
            <person name="Sato S."/>
            <person name="Yoshikawa S."/>
            <person name="Kazumasa Y."/>
            <person name="Nakamura Y."/>
            <person name="Ichinomiya M."/>
            <person name="Saitoh K."/>
            <person name="Sato N."/>
            <person name="Blanc-Mathieu R."/>
            <person name="Endo H."/>
            <person name="Kuwata A."/>
            <person name="Ogata H."/>
        </authorList>
    </citation>
    <scope>NUCLEOTIDE SEQUENCE</scope>
</reference>
<dbReference type="InterPro" id="IPR050770">
    <property type="entry name" value="Intradiol_RC_Dioxygenase"/>
</dbReference>
<evidence type="ECO:0000313" key="7">
    <source>
        <dbReference type="Proteomes" id="UP001165082"/>
    </source>
</evidence>
<keyword evidence="3" id="KW-0560">Oxidoreductase</keyword>
<evidence type="ECO:0000259" key="5">
    <source>
        <dbReference type="Pfam" id="PF00775"/>
    </source>
</evidence>
<dbReference type="GO" id="GO:0008199">
    <property type="term" value="F:ferric iron binding"/>
    <property type="evidence" value="ECO:0007669"/>
    <property type="project" value="InterPro"/>
</dbReference>
<evidence type="ECO:0000256" key="1">
    <source>
        <dbReference type="ARBA" id="ARBA00007825"/>
    </source>
</evidence>
<dbReference type="AlphaFoldDB" id="A0A9W7CIF8"/>
<name>A0A9W7CIF8_9STRA</name>
<dbReference type="PANTHER" id="PTHR33711">
    <property type="entry name" value="DIOXYGENASE, PUTATIVE (AFU_ORTHOLOGUE AFUA_2G02910)-RELATED"/>
    <property type="match status" value="1"/>
</dbReference>
<dbReference type="GO" id="GO:0016702">
    <property type="term" value="F:oxidoreductase activity, acting on single donors with incorporation of molecular oxygen, incorporation of two atoms of oxygen"/>
    <property type="evidence" value="ECO:0007669"/>
    <property type="project" value="InterPro"/>
</dbReference>
<dbReference type="PROSITE" id="PS51257">
    <property type="entry name" value="PROKAR_LIPOPROTEIN"/>
    <property type="match status" value="1"/>
</dbReference>
<feature type="chain" id="PRO_5040931794" description="Intradiol ring-cleavage dioxygenases domain-containing protein" evidence="4">
    <location>
        <begin position="17"/>
        <end position="250"/>
    </location>
</feature>
<dbReference type="PANTHER" id="PTHR33711:SF10">
    <property type="entry name" value="INTRADIOL RING-CLEAVAGE DIOXYGENASES DOMAIN-CONTAINING PROTEIN"/>
    <property type="match status" value="1"/>
</dbReference>
<evidence type="ECO:0000313" key="6">
    <source>
        <dbReference type="EMBL" id="GMI06696.1"/>
    </source>
</evidence>
<accession>A0A9W7CIF8</accession>
<gene>
    <name evidence="6" type="ORF">TrRE_jg6411</name>
</gene>
<dbReference type="Proteomes" id="UP001165082">
    <property type="component" value="Unassembled WGS sequence"/>
</dbReference>
<feature type="signal peptide" evidence="4">
    <location>
        <begin position="1"/>
        <end position="16"/>
    </location>
</feature>
<evidence type="ECO:0000256" key="4">
    <source>
        <dbReference type="SAM" id="SignalP"/>
    </source>
</evidence>
<keyword evidence="2" id="KW-0223">Dioxygenase</keyword>
<keyword evidence="4" id="KW-0732">Signal</keyword>
<dbReference type="InterPro" id="IPR000627">
    <property type="entry name" value="Intradiol_dOase_C"/>
</dbReference>
<comment type="similarity">
    <text evidence="1">Belongs to the intradiol ring-cleavage dioxygenase family.</text>
</comment>
<sequence>MLKFTTLAALITLTAGCTPTPAYPNMQSYKPDAPKVASGPLCRGGGGYTKDSSNPLMRGESEGERPLELSVSVVASGSCSKISAATVEVWHALPSGSYSSLDPEKEADCRGTYKSGGSFTVSTLVPGSYGLLNGLGPSGFDTPPYGPKLIHFRVTAPGYKTLVTEVQLGEGLDFRGPSMVIDGVRTSVEGLLEGESGNMSGKVKLVLEASSEATPDSLCFESLLPKFMNPAAFFSEPMGACGKTLSYFEM</sequence>
<comment type="caution">
    <text evidence="6">The sequence shown here is derived from an EMBL/GenBank/DDBJ whole genome shotgun (WGS) entry which is preliminary data.</text>
</comment>
<evidence type="ECO:0000256" key="2">
    <source>
        <dbReference type="ARBA" id="ARBA00022964"/>
    </source>
</evidence>
<dbReference type="EMBL" id="BRXZ01000172">
    <property type="protein sequence ID" value="GMI06696.1"/>
    <property type="molecule type" value="Genomic_DNA"/>
</dbReference>
<dbReference type="Pfam" id="PF00775">
    <property type="entry name" value="Dioxygenase_C"/>
    <property type="match status" value="1"/>
</dbReference>
<dbReference type="Gene3D" id="2.60.130.10">
    <property type="entry name" value="Aromatic compound dioxygenase"/>
    <property type="match status" value="1"/>
</dbReference>
<proteinExistence type="inferred from homology"/>
<protein>
    <recommendedName>
        <fullName evidence="5">Intradiol ring-cleavage dioxygenases domain-containing protein</fullName>
    </recommendedName>
</protein>
<evidence type="ECO:0000256" key="3">
    <source>
        <dbReference type="ARBA" id="ARBA00023002"/>
    </source>
</evidence>
<dbReference type="OrthoDB" id="45055at2759"/>
<dbReference type="InterPro" id="IPR015889">
    <property type="entry name" value="Intradiol_dOase_core"/>
</dbReference>
<feature type="domain" description="Intradiol ring-cleavage dioxygenases" evidence="5">
    <location>
        <begin position="79"/>
        <end position="168"/>
    </location>
</feature>
<dbReference type="SUPFAM" id="SSF49482">
    <property type="entry name" value="Aromatic compound dioxygenase"/>
    <property type="match status" value="1"/>
</dbReference>
<organism evidence="6 7">
    <name type="scientific">Triparma retinervis</name>
    <dbReference type="NCBI Taxonomy" id="2557542"/>
    <lineage>
        <taxon>Eukaryota</taxon>
        <taxon>Sar</taxon>
        <taxon>Stramenopiles</taxon>
        <taxon>Ochrophyta</taxon>
        <taxon>Bolidophyceae</taxon>
        <taxon>Parmales</taxon>
        <taxon>Triparmaceae</taxon>
        <taxon>Triparma</taxon>
    </lineage>
</organism>